<dbReference type="RefSeq" id="WP_014856297.1">
    <property type="nucleotide sequence ID" value="NC_018178.1"/>
</dbReference>
<keyword evidence="3" id="KW-1185">Reference proteome</keyword>
<dbReference type="Proteomes" id="UP000009011">
    <property type="component" value="Chromosome"/>
</dbReference>
<sequence>MTGNTKYFTGALFLIIFFGGIIKTFAQEIDIKDALIDIEKGEIDKAAEFLKQNYSTSDPSILFLDAVLTKDGKSALNKYTTIFEKFPESRYADAALYRIFTYYYSVGAYNKAEYYLDLLKAKYPSSPYLKFTDRNLPDTTDEEEEINEYRYAVQAGAFLKRDNAERLANQLKADGFECVIINREIGGSIFNIVLAGKFENENDGRPLLELLENKFNIKGRLVDLDRDR</sequence>
<organism evidence="2 3">
    <name type="scientific">Melioribacter roseus (strain DSM 23840 / JCM 17771 / VKM B-2668 / P3M-2)</name>
    <dbReference type="NCBI Taxonomy" id="1191523"/>
    <lineage>
        <taxon>Bacteria</taxon>
        <taxon>Pseudomonadati</taxon>
        <taxon>Ignavibacteriota</taxon>
        <taxon>Ignavibacteria</taxon>
        <taxon>Ignavibacteriales</taxon>
        <taxon>Melioribacteraceae</taxon>
        <taxon>Melioribacter</taxon>
    </lineage>
</organism>
<reference evidence="2 3" key="1">
    <citation type="journal article" date="2013" name="PLoS ONE">
        <title>Genomic analysis of Melioribacter roseus, facultatively anaerobic organotrophic bacterium representing a novel deep lineage within Bacteriodetes/Chlorobi group.</title>
        <authorList>
            <person name="Kadnikov V.V."/>
            <person name="Mardanov A.V."/>
            <person name="Podosokorskaya O.A."/>
            <person name="Gavrilov S.N."/>
            <person name="Kublanov I.V."/>
            <person name="Beletsky A.V."/>
            <person name="Bonch-Osmolovskaya E.A."/>
            <person name="Ravin N.V."/>
        </authorList>
    </citation>
    <scope>NUCLEOTIDE SEQUENCE [LARGE SCALE GENOMIC DNA]</scope>
    <source>
        <strain evidence="3">JCM 17771 / P3M-2</strain>
    </source>
</reference>
<proteinExistence type="predicted"/>
<dbReference type="SUPFAM" id="SSF110997">
    <property type="entry name" value="Sporulation related repeat"/>
    <property type="match status" value="1"/>
</dbReference>
<dbReference type="PATRIC" id="fig|1191523.3.peg.1727"/>
<dbReference type="KEGG" id="mro:MROS_1629"/>
<accession>I7A0V0</accession>
<dbReference type="Gene3D" id="3.30.70.1070">
    <property type="entry name" value="Sporulation related repeat"/>
    <property type="match status" value="1"/>
</dbReference>
<dbReference type="InterPro" id="IPR036680">
    <property type="entry name" value="SPOR-like_sf"/>
</dbReference>
<name>I7A0V0_MELRP</name>
<dbReference type="GO" id="GO:0042834">
    <property type="term" value="F:peptidoglycan binding"/>
    <property type="evidence" value="ECO:0007669"/>
    <property type="project" value="InterPro"/>
</dbReference>
<dbReference type="InterPro" id="IPR011990">
    <property type="entry name" value="TPR-like_helical_dom_sf"/>
</dbReference>
<gene>
    <name evidence="2" type="ordered locus">MROS_1629</name>
</gene>
<dbReference type="Gene3D" id="1.25.40.10">
    <property type="entry name" value="Tetratricopeptide repeat domain"/>
    <property type="match status" value="1"/>
</dbReference>
<dbReference type="STRING" id="1191523.MROS_1629"/>
<dbReference type="PROSITE" id="PS51724">
    <property type="entry name" value="SPOR"/>
    <property type="match status" value="1"/>
</dbReference>
<dbReference type="eggNOG" id="COG3087">
    <property type="taxonomic scope" value="Bacteria"/>
</dbReference>
<feature type="domain" description="SPOR" evidence="1">
    <location>
        <begin position="145"/>
        <end position="224"/>
    </location>
</feature>
<protein>
    <recommendedName>
        <fullName evidence="1">SPOR domain-containing protein</fullName>
    </recommendedName>
</protein>
<dbReference type="HOGENOM" id="CLU_1213675_0_0_10"/>
<evidence type="ECO:0000313" key="2">
    <source>
        <dbReference type="EMBL" id="AFN74863.1"/>
    </source>
</evidence>
<dbReference type="AlphaFoldDB" id="I7A0V0"/>
<dbReference type="InterPro" id="IPR007730">
    <property type="entry name" value="SPOR-like_dom"/>
</dbReference>
<dbReference type="Pfam" id="PF05036">
    <property type="entry name" value="SPOR"/>
    <property type="match status" value="1"/>
</dbReference>
<dbReference type="eggNOG" id="COG1729">
    <property type="taxonomic scope" value="Bacteria"/>
</dbReference>
<evidence type="ECO:0000313" key="3">
    <source>
        <dbReference type="Proteomes" id="UP000009011"/>
    </source>
</evidence>
<dbReference type="OrthoDB" id="9814448at2"/>
<evidence type="ECO:0000259" key="1">
    <source>
        <dbReference type="PROSITE" id="PS51724"/>
    </source>
</evidence>
<dbReference type="EMBL" id="CP003557">
    <property type="protein sequence ID" value="AFN74863.1"/>
    <property type="molecule type" value="Genomic_DNA"/>
</dbReference>